<dbReference type="EMBL" id="JAUIRO010000006">
    <property type="protein sequence ID" value="KAK0710075.1"/>
    <property type="molecule type" value="Genomic_DNA"/>
</dbReference>
<feature type="active site" description="Proton donor" evidence="3">
    <location>
        <position position="324"/>
    </location>
</feature>
<evidence type="ECO:0000313" key="5">
    <source>
        <dbReference type="EMBL" id="KAK0710075.1"/>
    </source>
</evidence>
<dbReference type="AlphaFoldDB" id="A0AA40DNT6"/>
<dbReference type="InterPro" id="IPR000639">
    <property type="entry name" value="Epox_hydrolase-like"/>
</dbReference>
<protein>
    <submittedName>
        <fullName evidence="5">Alpha/Beta hydrolase protein</fullName>
    </submittedName>
</protein>
<dbReference type="Gene3D" id="3.40.50.1820">
    <property type="entry name" value="alpha/beta hydrolase"/>
    <property type="match status" value="1"/>
</dbReference>
<sequence length="414" mass="45070">MDGFGVVPLGIPGTPAPFTLHVPQPELNKLSVLIETAVVAAPSFYNTHSASDNPDHTFGAPRDWLANATGVWAGDFDWRAREAHWNTIPQFKMDVTAPSDGQVFDLHFAALFSRRADAVPVILSHGWPSSWFDCVAILELLAAKYTPDTLPYHVVAPSIPDYGLSTRSNATTTELNFYSAAEALNELMKGLGFNAYVAQGGDVGSGLTAALGAVHDECKAVHFNNFILTPSEKAAVANLPVSPAENATLVSAQEFTDSGTGYMLEQGTRPGLISLVLMSNPVAMLEWIGSMYTDGVNGAPLATILEQVSWYWHTKSYGSGLWAYRAVWAPFLRDTHSERLPSPLAIKAKPIGYSWYPREVLAAAQSWVEHWFPDNLVFFKAHEAGGHLAALEQPVAFLQDLEDFVAIVKTKIEL</sequence>
<accession>A0AA40DNT6</accession>
<dbReference type="GeneID" id="85325924"/>
<dbReference type="GO" id="GO:0097176">
    <property type="term" value="P:epoxide metabolic process"/>
    <property type="evidence" value="ECO:0007669"/>
    <property type="project" value="TreeGrafter"/>
</dbReference>
<evidence type="ECO:0000256" key="3">
    <source>
        <dbReference type="PIRSR" id="PIRSR001112-1"/>
    </source>
</evidence>
<reference evidence="5" key="1">
    <citation type="submission" date="2023-06" db="EMBL/GenBank/DDBJ databases">
        <title>Genome-scale phylogeny and comparative genomics of the fungal order Sordariales.</title>
        <authorList>
            <consortium name="Lawrence Berkeley National Laboratory"/>
            <person name="Hensen N."/>
            <person name="Bonometti L."/>
            <person name="Westerberg I."/>
            <person name="Brannstrom I.O."/>
            <person name="Guillou S."/>
            <person name="Cros-Aarteil S."/>
            <person name="Calhoun S."/>
            <person name="Haridas S."/>
            <person name="Kuo A."/>
            <person name="Mondo S."/>
            <person name="Pangilinan J."/>
            <person name="Riley R."/>
            <person name="LaButti K."/>
            <person name="Andreopoulos B."/>
            <person name="Lipzen A."/>
            <person name="Chen C."/>
            <person name="Yanf M."/>
            <person name="Daum C."/>
            <person name="Ng V."/>
            <person name="Clum A."/>
            <person name="Steindorff A."/>
            <person name="Ohm R."/>
            <person name="Martin F."/>
            <person name="Silar P."/>
            <person name="Natvig D."/>
            <person name="Lalanne C."/>
            <person name="Gautier V."/>
            <person name="Ament-velasquez S.L."/>
            <person name="Kruys A."/>
            <person name="Hutchinson M.I."/>
            <person name="Powell A.J."/>
            <person name="Barry K."/>
            <person name="Miller A.N."/>
            <person name="Grigoriev I.V."/>
            <person name="Debuchy R."/>
            <person name="Gladieux P."/>
            <person name="Thoren M.H."/>
            <person name="Johannesson H."/>
        </authorList>
    </citation>
    <scope>NUCLEOTIDE SEQUENCE</scope>
    <source>
        <strain evidence="5">SMH2392-1A</strain>
    </source>
</reference>
<dbReference type="Pfam" id="PF06441">
    <property type="entry name" value="EHN"/>
    <property type="match status" value="1"/>
</dbReference>
<dbReference type="GO" id="GO:0004301">
    <property type="term" value="F:epoxide hydrolase activity"/>
    <property type="evidence" value="ECO:0007669"/>
    <property type="project" value="TreeGrafter"/>
</dbReference>
<proteinExistence type="inferred from homology"/>
<keyword evidence="2 5" id="KW-0378">Hydrolase</keyword>
<feature type="active site" description="Proton acceptor" evidence="3">
    <location>
        <position position="387"/>
    </location>
</feature>
<dbReference type="InterPro" id="IPR010497">
    <property type="entry name" value="Epoxide_hydro_N"/>
</dbReference>
<dbReference type="PANTHER" id="PTHR21661:SF39">
    <property type="entry name" value="HYDROLASE, PUTATIVE (AFU_ORTHOLOGUE AFUA_3G08960)-RELATED"/>
    <property type="match status" value="1"/>
</dbReference>
<dbReference type="RefSeq" id="XP_060293379.1">
    <property type="nucleotide sequence ID" value="XM_060442654.1"/>
</dbReference>
<comment type="similarity">
    <text evidence="1">Belongs to the peptidase S33 family.</text>
</comment>
<dbReference type="InterPro" id="IPR029058">
    <property type="entry name" value="AB_hydrolase_fold"/>
</dbReference>
<dbReference type="InterPro" id="IPR016292">
    <property type="entry name" value="Epoxide_hydrolase"/>
</dbReference>
<comment type="caution">
    <text evidence="5">The sequence shown here is derived from an EMBL/GenBank/DDBJ whole genome shotgun (WGS) entry which is preliminary data.</text>
</comment>
<evidence type="ECO:0000313" key="6">
    <source>
        <dbReference type="Proteomes" id="UP001172101"/>
    </source>
</evidence>
<dbReference type="PIRSF" id="PIRSF001112">
    <property type="entry name" value="Epoxide_hydrolase"/>
    <property type="match status" value="1"/>
</dbReference>
<dbReference type="SUPFAM" id="SSF53474">
    <property type="entry name" value="alpha/beta-Hydrolases"/>
    <property type="match status" value="1"/>
</dbReference>
<gene>
    <name evidence="5" type="ORF">B0T26DRAFT_723991</name>
</gene>
<feature type="active site" description="Nucleophile" evidence="3">
    <location>
        <position position="202"/>
    </location>
</feature>
<evidence type="ECO:0000256" key="2">
    <source>
        <dbReference type="ARBA" id="ARBA00022801"/>
    </source>
</evidence>
<keyword evidence="6" id="KW-1185">Reference proteome</keyword>
<organism evidence="5 6">
    <name type="scientific">Lasiosphaeria miniovina</name>
    <dbReference type="NCBI Taxonomy" id="1954250"/>
    <lineage>
        <taxon>Eukaryota</taxon>
        <taxon>Fungi</taxon>
        <taxon>Dikarya</taxon>
        <taxon>Ascomycota</taxon>
        <taxon>Pezizomycotina</taxon>
        <taxon>Sordariomycetes</taxon>
        <taxon>Sordariomycetidae</taxon>
        <taxon>Sordariales</taxon>
        <taxon>Lasiosphaeriaceae</taxon>
        <taxon>Lasiosphaeria</taxon>
    </lineage>
</organism>
<evidence type="ECO:0000259" key="4">
    <source>
        <dbReference type="Pfam" id="PF06441"/>
    </source>
</evidence>
<dbReference type="PRINTS" id="PR00412">
    <property type="entry name" value="EPOXHYDRLASE"/>
</dbReference>
<dbReference type="Proteomes" id="UP001172101">
    <property type="component" value="Unassembled WGS sequence"/>
</dbReference>
<evidence type="ECO:0000256" key="1">
    <source>
        <dbReference type="ARBA" id="ARBA00010088"/>
    </source>
</evidence>
<feature type="domain" description="Epoxide hydrolase N-terminal" evidence="4">
    <location>
        <begin position="16"/>
        <end position="133"/>
    </location>
</feature>
<dbReference type="PANTHER" id="PTHR21661">
    <property type="entry name" value="EPOXIDE HYDROLASE 1-RELATED"/>
    <property type="match status" value="1"/>
</dbReference>
<name>A0AA40DNT6_9PEZI</name>